<keyword evidence="1" id="KW-0378">Hydrolase</keyword>
<comment type="similarity">
    <text evidence="1">Belongs to the MGME1 family.</text>
</comment>
<dbReference type="PANTHER" id="PTHR31340">
    <property type="entry name" value="MITOCHONDRIAL GENOME MAINTENANCE EXONUCLEASE 1"/>
    <property type="match status" value="1"/>
</dbReference>
<feature type="active site" evidence="1">
    <location>
        <position position="202"/>
    </location>
</feature>
<dbReference type="AlphaFoldDB" id="A0A915Q5N3"/>
<protein>
    <recommendedName>
        <fullName evidence="1">Mitochondrial genome maintenance exonuclease 1</fullName>
        <ecNumber evidence="1">3.1.-.-</ecNumber>
    </recommendedName>
</protein>
<sequence length="308" mass="34831">MHCNKATVVGSKTVRYGTVITPYVVKNIIGTLPMKEFLASPPSSNNRQELPYLKNNNFPENTANLELGRYPSVSTILGCTTSQRLLYQWQLKMIKQLGGLGAFKRYMRVRMQSGTQYHSCVQRILMELRNRGGFPDDVVELIISEVDSSVASYLNSVLPVLRRLGDKTIELERRTSHHGLCYNGRFDAAITYKDALFLVDWKTASSGSSKDTCTEIGQMYNDPVQLAAYVGAVNSDPNFKMLPEIRHGAVIIAKEDGSLADIVEMNASHLQIYWNKWLDCVWQFWTKMEIHSGVDNVISFVWEGEEEC</sequence>
<dbReference type="Proteomes" id="UP000887581">
    <property type="component" value="Unplaced"/>
</dbReference>
<dbReference type="EC" id="3.1.-.-" evidence="1"/>
<dbReference type="GO" id="GO:0006264">
    <property type="term" value="P:mitochondrial DNA replication"/>
    <property type="evidence" value="ECO:0007669"/>
    <property type="project" value="TreeGrafter"/>
</dbReference>
<reference evidence="3" key="1">
    <citation type="submission" date="2022-11" db="UniProtKB">
        <authorList>
            <consortium name="WormBaseParasite"/>
        </authorList>
    </citation>
    <scope>IDENTIFICATION</scope>
</reference>
<evidence type="ECO:0000313" key="2">
    <source>
        <dbReference type="Proteomes" id="UP000887581"/>
    </source>
</evidence>
<dbReference type="GO" id="GO:0043504">
    <property type="term" value="P:mitochondrial DNA repair"/>
    <property type="evidence" value="ECO:0007669"/>
    <property type="project" value="UniProtKB-UniRule"/>
</dbReference>
<comment type="subcellular location">
    <subcellularLocation>
        <location evidence="1">Mitochondrion</location>
    </subcellularLocation>
</comment>
<dbReference type="WBParaSite" id="sdigi.contig813.g9810.t1">
    <property type="protein sequence ID" value="sdigi.contig813.g9810.t1"/>
    <property type="gene ID" value="sdigi.contig813.g9810"/>
</dbReference>
<dbReference type="PANTHER" id="PTHR31340:SF3">
    <property type="entry name" value="MITOCHONDRIAL GENOME MAINTENANCE EXONUCLEASE 1"/>
    <property type="match status" value="1"/>
</dbReference>
<keyword evidence="1" id="KW-0540">Nuclease</keyword>
<organism evidence="2 3">
    <name type="scientific">Setaria digitata</name>
    <dbReference type="NCBI Taxonomy" id="48799"/>
    <lineage>
        <taxon>Eukaryota</taxon>
        <taxon>Metazoa</taxon>
        <taxon>Ecdysozoa</taxon>
        <taxon>Nematoda</taxon>
        <taxon>Chromadorea</taxon>
        <taxon>Rhabditida</taxon>
        <taxon>Spirurina</taxon>
        <taxon>Spiruromorpha</taxon>
        <taxon>Filarioidea</taxon>
        <taxon>Setariidae</taxon>
        <taxon>Setaria</taxon>
    </lineage>
</organism>
<keyword evidence="1" id="KW-0496">Mitochondrion</keyword>
<feature type="active site" evidence="1">
    <location>
        <position position="200"/>
    </location>
</feature>
<evidence type="ECO:0000313" key="3">
    <source>
        <dbReference type="WBParaSite" id="sdigi.contig813.g9810.t1"/>
    </source>
</evidence>
<evidence type="ECO:0000256" key="1">
    <source>
        <dbReference type="HAMAP-Rule" id="MF_03030"/>
    </source>
</evidence>
<feature type="active site" evidence="1">
    <location>
        <position position="187"/>
    </location>
</feature>
<keyword evidence="1" id="KW-0269">Exonuclease</keyword>
<name>A0A915Q5N3_9BILA</name>
<proteinExistence type="inferred from homology"/>
<dbReference type="GO" id="GO:0005739">
    <property type="term" value="C:mitochondrion"/>
    <property type="evidence" value="ECO:0007669"/>
    <property type="project" value="UniProtKB-SubCell"/>
</dbReference>
<keyword evidence="2" id="KW-1185">Reference proteome</keyword>
<comment type="function">
    <text evidence="1">Metal-dependent single-stranded DNA (ssDNA) exonuclease involved in mitochondrial genome maintenance.</text>
</comment>
<accession>A0A915Q5N3</accession>
<dbReference type="HAMAP" id="MF_03030">
    <property type="entry name" value="MGME1"/>
    <property type="match status" value="1"/>
</dbReference>
<dbReference type="GO" id="GO:0008297">
    <property type="term" value="F:single-stranded DNA exodeoxyribonuclease activity"/>
    <property type="evidence" value="ECO:0007669"/>
    <property type="project" value="UniProtKB-UniRule"/>
</dbReference>